<sequence>MSIYDKPSKGMLLEAINVQNGTSLTWNQIAAGFPEKISTPLAPRDTRVLIYGLNGGGYKGNVTIEYNRIDFAVLFRNVIPVVVTNPVAKLSDLLPFLNKKYGLSLTADDIVDRSVADLGESWILPVQIKSGNLAWQTDFNLRFAKFFPNLKDVVTDVDLTAIVAPFEAGLKPHAEYVAYGYDYTEIASTFNNDWTTNRVLTQADVDVLNGVVPLKFALVTGANAQAGQIALAGARLAGSVGITPNDRYDQGYSRAFLITLAADSNYTGQLILHYTPK</sequence>
<accession>A0A345BLG7</accession>
<reference evidence="2" key="1">
    <citation type="submission" date="2018-06" db="EMBL/GenBank/DDBJ databases">
        <authorList>
            <person name="Sharma R."/>
            <person name="James B."/>
            <person name="Berg J.A."/>
            <person name="Breakwell D.P."/>
            <person name="Hope S."/>
            <person name="Grose J.H."/>
        </authorList>
    </citation>
    <scope>NUCLEOTIDE SEQUENCE [LARGE SCALE GENOMIC DNA]</scope>
</reference>
<proteinExistence type="predicted"/>
<evidence type="ECO:0000313" key="1">
    <source>
        <dbReference type="EMBL" id="AXF51288.1"/>
    </source>
</evidence>
<protein>
    <submittedName>
        <fullName evidence="1">Putative virion structural protein</fullName>
    </submittedName>
</protein>
<dbReference type="Pfam" id="PF25613">
    <property type="entry name" value="DUF7941"/>
    <property type="match status" value="1"/>
</dbReference>
<gene>
    <name evidence="1" type="ORF">WELLINGTON_159</name>
</gene>
<dbReference type="EMBL" id="MH426724">
    <property type="protein sequence ID" value="AXF51288.1"/>
    <property type="molecule type" value="Genomic_DNA"/>
</dbReference>
<dbReference type="Proteomes" id="UP000258581">
    <property type="component" value="Segment"/>
</dbReference>
<dbReference type="InterPro" id="IPR057701">
    <property type="entry name" value="DUF7941"/>
</dbReference>
<keyword evidence="2" id="KW-1185">Reference proteome</keyword>
<name>A0A345BLG7_9CAUD</name>
<evidence type="ECO:0000313" key="2">
    <source>
        <dbReference type="Proteomes" id="UP000258581"/>
    </source>
</evidence>
<organism evidence="1 2">
    <name type="scientific">Erwinia phage Wellington</name>
    <dbReference type="NCBI Taxonomy" id="2267653"/>
    <lineage>
        <taxon>Viruses</taxon>
        <taxon>Duplodnaviria</taxon>
        <taxon>Heunggongvirae</taxon>
        <taxon>Uroviricota</taxon>
        <taxon>Caudoviricetes</taxon>
        <taxon>Chimalliviridae</taxon>
        <taxon>Wellingtonvirus</taxon>
        <taxon>Wellingtonvirus wellington</taxon>
    </lineage>
</organism>